<name>A0A165FI31_9APHY</name>
<evidence type="ECO:0000313" key="2">
    <source>
        <dbReference type="EMBL" id="KZT09004.1"/>
    </source>
</evidence>
<dbReference type="Gene3D" id="3.40.50.1820">
    <property type="entry name" value="alpha/beta hydrolase"/>
    <property type="match status" value="1"/>
</dbReference>
<sequence>MSFFTSTTTTTEILSYPSAAWPGLKLVANRYASPVPAAAGMTLLFTHCIGAHKELWEPVIAQLFKNKDTAPLIREAWSIDWQSHGDAAVVNEHLLKSRGVSALEYANGVVALLSSHHLQGHSILGIGHSAGATAILLSTLAFPQDKSPYRGIVLTEPAITTREEFEQHREGRTATLAAVFKAVDERRDMWRDRTEALQHFKKRLPFRTWDPRILQLFMRHGLRDVVARENGEIVARVALKCTKLQEKKGYDDDTEPHFAAAERLQTLNQSIQVHCIFGERSDLIPWHTNESMLQLRKMASVQFVECAGHFVLQENPDGVALSIAYILHDMSMSRGKL</sequence>
<dbReference type="OrthoDB" id="94039at2759"/>
<dbReference type="InterPro" id="IPR050228">
    <property type="entry name" value="Carboxylesterase_BioH"/>
</dbReference>
<gene>
    <name evidence="2" type="ORF">LAESUDRAFT_757185</name>
</gene>
<keyword evidence="3" id="KW-1185">Reference proteome</keyword>
<dbReference type="Pfam" id="PF12697">
    <property type="entry name" value="Abhydrolase_6"/>
    <property type="match status" value="1"/>
</dbReference>
<dbReference type="InterPro" id="IPR029058">
    <property type="entry name" value="AB_hydrolase_fold"/>
</dbReference>
<dbReference type="EMBL" id="KV427613">
    <property type="protein sequence ID" value="KZT09004.1"/>
    <property type="molecule type" value="Genomic_DNA"/>
</dbReference>
<dbReference type="GO" id="GO:0016787">
    <property type="term" value="F:hydrolase activity"/>
    <property type="evidence" value="ECO:0007669"/>
    <property type="project" value="UniProtKB-KW"/>
</dbReference>
<keyword evidence="2" id="KW-0378">Hydrolase</keyword>
<protein>
    <submittedName>
        <fullName evidence="2">Alpha/beta-hydrolase</fullName>
    </submittedName>
</protein>
<dbReference type="GeneID" id="63829297"/>
<proteinExistence type="predicted"/>
<evidence type="ECO:0000313" key="3">
    <source>
        <dbReference type="Proteomes" id="UP000076871"/>
    </source>
</evidence>
<dbReference type="PANTHER" id="PTHR43194:SF2">
    <property type="entry name" value="PEROXISOMAL MEMBRANE PROTEIN LPX1"/>
    <property type="match status" value="1"/>
</dbReference>
<dbReference type="Proteomes" id="UP000076871">
    <property type="component" value="Unassembled WGS sequence"/>
</dbReference>
<reference evidence="2 3" key="1">
    <citation type="journal article" date="2016" name="Mol. Biol. Evol.">
        <title>Comparative Genomics of Early-Diverging Mushroom-Forming Fungi Provides Insights into the Origins of Lignocellulose Decay Capabilities.</title>
        <authorList>
            <person name="Nagy L.G."/>
            <person name="Riley R."/>
            <person name="Tritt A."/>
            <person name="Adam C."/>
            <person name="Daum C."/>
            <person name="Floudas D."/>
            <person name="Sun H."/>
            <person name="Yadav J.S."/>
            <person name="Pangilinan J."/>
            <person name="Larsson K.H."/>
            <person name="Matsuura K."/>
            <person name="Barry K."/>
            <person name="Labutti K."/>
            <person name="Kuo R."/>
            <person name="Ohm R.A."/>
            <person name="Bhattacharya S.S."/>
            <person name="Shirouzu T."/>
            <person name="Yoshinaga Y."/>
            <person name="Martin F.M."/>
            <person name="Grigoriev I.V."/>
            <person name="Hibbett D.S."/>
        </authorList>
    </citation>
    <scope>NUCLEOTIDE SEQUENCE [LARGE SCALE GENOMIC DNA]</scope>
    <source>
        <strain evidence="2 3">93-53</strain>
    </source>
</reference>
<dbReference type="AlphaFoldDB" id="A0A165FI31"/>
<dbReference type="STRING" id="1314785.A0A165FI31"/>
<feature type="domain" description="AB hydrolase-1" evidence="1">
    <location>
        <begin position="43"/>
        <end position="320"/>
    </location>
</feature>
<dbReference type="InterPro" id="IPR000073">
    <property type="entry name" value="AB_hydrolase_1"/>
</dbReference>
<organism evidence="2 3">
    <name type="scientific">Laetiporus sulphureus 93-53</name>
    <dbReference type="NCBI Taxonomy" id="1314785"/>
    <lineage>
        <taxon>Eukaryota</taxon>
        <taxon>Fungi</taxon>
        <taxon>Dikarya</taxon>
        <taxon>Basidiomycota</taxon>
        <taxon>Agaricomycotina</taxon>
        <taxon>Agaricomycetes</taxon>
        <taxon>Polyporales</taxon>
        <taxon>Laetiporus</taxon>
    </lineage>
</organism>
<dbReference type="PANTHER" id="PTHR43194">
    <property type="entry name" value="HYDROLASE ALPHA/BETA FOLD FAMILY"/>
    <property type="match status" value="1"/>
</dbReference>
<dbReference type="RefSeq" id="XP_040766744.1">
    <property type="nucleotide sequence ID" value="XM_040912269.1"/>
</dbReference>
<dbReference type="InParanoid" id="A0A165FI31"/>
<accession>A0A165FI31</accession>
<evidence type="ECO:0000259" key="1">
    <source>
        <dbReference type="Pfam" id="PF12697"/>
    </source>
</evidence>
<dbReference type="SUPFAM" id="SSF53474">
    <property type="entry name" value="alpha/beta-Hydrolases"/>
    <property type="match status" value="1"/>
</dbReference>